<keyword evidence="3" id="KW-1185">Reference proteome</keyword>
<feature type="region of interest" description="Disordered" evidence="1">
    <location>
        <begin position="1"/>
        <end position="31"/>
    </location>
</feature>
<feature type="region of interest" description="Disordered" evidence="1">
    <location>
        <begin position="59"/>
        <end position="84"/>
    </location>
</feature>
<dbReference type="InterPro" id="IPR045596">
    <property type="entry name" value="DUF6459"/>
</dbReference>
<dbReference type="Pfam" id="PF20060">
    <property type="entry name" value="DUF6459"/>
    <property type="match status" value="1"/>
</dbReference>
<organism evidence="2 3">
    <name type="scientific">Sanguibacter gelidistatuariae</name>
    <dbReference type="NCBI Taxonomy" id="1814289"/>
    <lineage>
        <taxon>Bacteria</taxon>
        <taxon>Bacillati</taxon>
        <taxon>Actinomycetota</taxon>
        <taxon>Actinomycetes</taxon>
        <taxon>Micrococcales</taxon>
        <taxon>Sanguibacteraceae</taxon>
        <taxon>Sanguibacter</taxon>
    </lineage>
</organism>
<evidence type="ECO:0000313" key="2">
    <source>
        <dbReference type="EMBL" id="SDD56616.1"/>
    </source>
</evidence>
<gene>
    <name evidence="2" type="ORF">SAMN05216410_3527</name>
</gene>
<dbReference type="EMBL" id="FMYH01000008">
    <property type="protein sequence ID" value="SDD56616.1"/>
    <property type="molecule type" value="Genomic_DNA"/>
</dbReference>
<sequence>MSTPTLRTAPRTPAILVPTRRSTPPRAEPIAQPVRALHRTDFLPAHPLTTVQRRRGGLQEFTHHPNGPSEPPAPPTTDPGVPLGDPTALCCAVAHAAMESLRGIRPLAQLVRSVSPEVFDALYARCQVREQARTRPGAPPVSQSRARVRHARVIRIASGVAEATVIVDDVDRVRAAALRVEEHRGRWWVVVLEIG</sequence>
<feature type="compositionally biased region" description="Low complexity" evidence="1">
    <location>
        <begin position="1"/>
        <end position="14"/>
    </location>
</feature>
<evidence type="ECO:0000313" key="3">
    <source>
        <dbReference type="Proteomes" id="UP000199039"/>
    </source>
</evidence>
<accession>A0A1G6VUV4</accession>
<protein>
    <submittedName>
        <fullName evidence="2">Uncharacterized protein</fullName>
    </submittedName>
</protein>
<dbReference type="AlphaFoldDB" id="A0A1G6VUV4"/>
<evidence type="ECO:0000256" key="1">
    <source>
        <dbReference type="SAM" id="MobiDB-lite"/>
    </source>
</evidence>
<feature type="compositionally biased region" description="Pro residues" evidence="1">
    <location>
        <begin position="68"/>
        <end position="77"/>
    </location>
</feature>
<reference evidence="2 3" key="1">
    <citation type="submission" date="2016-09" db="EMBL/GenBank/DDBJ databases">
        <authorList>
            <person name="Capua I."/>
            <person name="De Benedictis P."/>
            <person name="Joannis T."/>
            <person name="Lombin L.H."/>
            <person name="Cattoli G."/>
        </authorList>
    </citation>
    <scope>NUCLEOTIDE SEQUENCE [LARGE SCALE GENOMIC DNA]</scope>
    <source>
        <strain evidence="2 3">ISLP-3</strain>
    </source>
</reference>
<dbReference type="STRING" id="1814289.SAMN05216410_3527"/>
<name>A0A1G6VUV4_9MICO</name>
<dbReference type="RefSeq" id="WP_139185855.1">
    <property type="nucleotide sequence ID" value="NZ_FMYH01000008.1"/>
</dbReference>
<dbReference type="OrthoDB" id="3731420at2"/>
<dbReference type="Proteomes" id="UP000199039">
    <property type="component" value="Unassembled WGS sequence"/>
</dbReference>
<proteinExistence type="predicted"/>